<evidence type="ECO:0000313" key="2">
    <source>
        <dbReference type="EMBL" id="CAG5012592.1"/>
    </source>
</evidence>
<name>A0A916NE83_9BACT</name>
<dbReference type="Pfam" id="PF00027">
    <property type="entry name" value="cNMP_binding"/>
    <property type="match status" value="1"/>
</dbReference>
<sequence>MKNTIEKINSFGLDESLVPLLSSLLIKAEYPKGHVLIREGRNERSLYFLETGIARAFSNKEEKEVTFWFGKEGDVLLSLKSYFANEPGYESIELLEKAVVYQLSHQLLARLYDTNVQLANWGRKFAEYELILAEERHISRHFKTASERYDDFMIRFPGLINRVKLSHVASYLGISQVSLSRIRGERR</sequence>
<reference evidence="2" key="1">
    <citation type="submission" date="2021-04" db="EMBL/GenBank/DDBJ databases">
        <authorList>
            <person name="Rodrigo-Torres L."/>
            <person name="Arahal R. D."/>
            <person name="Lucena T."/>
        </authorList>
    </citation>
    <scope>NUCLEOTIDE SEQUENCE</scope>
    <source>
        <strain evidence="2">CECT 9275</strain>
    </source>
</reference>
<dbReference type="RefSeq" id="WP_215241437.1">
    <property type="nucleotide sequence ID" value="NZ_CAJRAF010000002.1"/>
</dbReference>
<dbReference type="SUPFAM" id="SSF51206">
    <property type="entry name" value="cAMP-binding domain-like"/>
    <property type="match status" value="1"/>
</dbReference>
<keyword evidence="3" id="KW-1185">Reference proteome</keyword>
<comment type="caution">
    <text evidence="2">The sequence shown here is derived from an EMBL/GenBank/DDBJ whole genome shotgun (WGS) entry which is preliminary data.</text>
</comment>
<proteinExistence type="predicted"/>
<evidence type="ECO:0000313" key="3">
    <source>
        <dbReference type="Proteomes" id="UP000680038"/>
    </source>
</evidence>
<dbReference type="InterPro" id="IPR018490">
    <property type="entry name" value="cNMP-bd_dom_sf"/>
</dbReference>
<dbReference type="Proteomes" id="UP000680038">
    <property type="component" value="Unassembled WGS sequence"/>
</dbReference>
<dbReference type="CDD" id="cd00038">
    <property type="entry name" value="CAP_ED"/>
    <property type="match status" value="1"/>
</dbReference>
<dbReference type="Gene3D" id="2.60.120.10">
    <property type="entry name" value="Jelly Rolls"/>
    <property type="match status" value="1"/>
</dbReference>
<organism evidence="2 3">
    <name type="scientific">Dyadobacter helix</name>
    <dbReference type="NCBI Taxonomy" id="2822344"/>
    <lineage>
        <taxon>Bacteria</taxon>
        <taxon>Pseudomonadati</taxon>
        <taxon>Bacteroidota</taxon>
        <taxon>Cytophagia</taxon>
        <taxon>Cytophagales</taxon>
        <taxon>Spirosomataceae</taxon>
        <taxon>Dyadobacter</taxon>
    </lineage>
</organism>
<dbReference type="InterPro" id="IPR000595">
    <property type="entry name" value="cNMP-bd_dom"/>
</dbReference>
<dbReference type="PROSITE" id="PS50042">
    <property type="entry name" value="CNMP_BINDING_3"/>
    <property type="match status" value="1"/>
</dbReference>
<feature type="domain" description="Cyclic nucleotide-binding" evidence="1">
    <location>
        <begin position="12"/>
        <end position="111"/>
    </location>
</feature>
<accession>A0A916NE83</accession>
<evidence type="ECO:0000259" key="1">
    <source>
        <dbReference type="PROSITE" id="PS50042"/>
    </source>
</evidence>
<dbReference type="EMBL" id="CAJRAF010000002">
    <property type="protein sequence ID" value="CAG5012592.1"/>
    <property type="molecule type" value="Genomic_DNA"/>
</dbReference>
<protein>
    <recommendedName>
        <fullName evidence="1">Cyclic nucleotide-binding domain-containing protein</fullName>
    </recommendedName>
</protein>
<dbReference type="AlphaFoldDB" id="A0A916NE83"/>
<gene>
    <name evidence="2" type="ORF">DYBT9275_05207</name>
</gene>
<dbReference type="InterPro" id="IPR014710">
    <property type="entry name" value="RmlC-like_jellyroll"/>
</dbReference>